<dbReference type="EMBL" id="CAEKKB010000002">
    <property type="protein sequence ID" value="CAB4301492.1"/>
    <property type="molecule type" value="Genomic_DNA"/>
</dbReference>
<protein>
    <submittedName>
        <fullName evidence="1">Uncharacterized protein</fullName>
    </submittedName>
</protein>
<reference evidence="2" key="1">
    <citation type="journal article" date="2020" name="Genome Biol.">
        <title>Gamete binning: chromosome-level and haplotype-resolved genome assembly enabled by high-throughput single-cell sequencing of gamete genomes.</title>
        <authorList>
            <person name="Campoy J.A."/>
            <person name="Sun H."/>
            <person name="Goel M."/>
            <person name="Jiao W.-B."/>
            <person name="Folz-Donahue K."/>
            <person name="Wang N."/>
            <person name="Rubio M."/>
            <person name="Liu C."/>
            <person name="Kukat C."/>
            <person name="Ruiz D."/>
            <person name="Huettel B."/>
            <person name="Schneeberger K."/>
        </authorList>
    </citation>
    <scope>NUCLEOTIDE SEQUENCE [LARGE SCALE GENOMIC DNA]</scope>
    <source>
        <strain evidence="2">cv. Rojo Pasion</strain>
    </source>
</reference>
<dbReference type="AlphaFoldDB" id="A0A6J5WPE4"/>
<proteinExistence type="predicted"/>
<organism evidence="1 2">
    <name type="scientific">Prunus armeniaca</name>
    <name type="common">Apricot</name>
    <name type="synonym">Armeniaca vulgaris</name>
    <dbReference type="NCBI Taxonomy" id="36596"/>
    <lineage>
        <taxon>Eukaryota</taxon>
        <taxon>Viridiplantae</taxon>
        <taxon>Streptophyta</taxon>
        <taxon>Embryophyta</taxon>
        <taxon>Tracheophyta</taxon>
        <taxon>Spermatophyta</taxon>
        <taxon>Magnoliopsida</taxon>
        <taxon>eudicotyledons</taxon>
        <taxon>Gunneridae</taxon>
        <taxon>Pentapetalae</taxon>
        <taxon>rosids</taxon>
        <taxon>fabids</taxon>
        <taxon>Rosales</taxon>
        <taxon>Rosaceae</taxon>
        <taxon>Amygdaloideae</taxon>
        <taxon>Amygdaleae</taxon>
        <taxon>Prunus</taxon>
    </lineage>
</organism>
<evidence type="ECO:0000313" key="1">
    <source>
        <dbReference type="EMBL" id="CAB4301492.1"/>
    </source>
</evidence>
<sequence length="101" mass="11100">MEVWDEPIMEKPNILRLVLCGTEDDGSVMMMLVVVGDRVVTRSVKPGPLGEQRVHAGGGTEEMGVLVHDVAEREWREGKSANEGSVLQLIRECEVGDLLVD</sequence>
<accession>A0A6J5WPE4</accession>
<evidence type="ECO:0000313" key="2">
    <source>
        <dbReference type="Proteomes" id="UP000507245"/>
    </source>
</evidence>
<dbReference type="Proteomes" id="UP000507245">
    <property type="component" value="Unassembled WGS sequence"/>
</dbReference>
<keyword evidence="2" id="KW-1185">Reference proteome</keyword>
<name>A0A6J5WPE4_PRUAR</name>
<gene>
    <name evidence="1" type="ORF">ORAREDHAP_LOCUS17007</name>
</gene>